<evidence type="ECO:0000313" key="1">
    <source>
        <dbReference type="EMBL" id="NOU87665.1"/>
    </source>
</evidence>
<dbReference type="SUPFAM" id="SSF49785">
    <property type="entry name" value="Galactose-binding domain-like"/>
    <property type="match status" value="1"/>
</dbReference>
<evidence type="ECO:0000313" key="2">
    <source>
        <dbReference type="Proteomes" id="UP000658690"/>
    </source>
</evidence>
<keyword evidence="2" id="KW-1185">Reference proteome</keyword>
<gene>
    <name evidence="1" type="ORF">GC102_18065</name>
</gene>
<name>A0ABX1Z726_9BACL</name>
<sequence length="59" mass="6310">MVGVDVAANLNFSGTSGWSSWNTVSLTVSLQAGSNTIQRGYDTSKGNNNWLNVDQLYGL</sequence>
<protein>
    <submittedName>
        <fullName evidence="1">Carbohydrate-binding protein</fullName>
    </submittedName>
</protein>
<organism evidence="1 2">
    <name type="scientific">Paenibacillus germinis</name>
    <dbReference type="NCBI Taxonomy" id="2654979"/>
    <lineage>
        <taxon>Bacteria</taxon>
        <taxon>Bacillati</taxon>
        <taxon>Bacillota</taxon>
        <taxon>Bacilli</taxon>
        <taxon>Bacillales</taxon>
        <taxon>Paenibacillaceae</taxon>
        <taxon>Paenibacillus</taxon>
    </lineage>
</organism>
<dbReference type="RefSeq" id="WP_171690799.1">
    <property type="nucleotide sequence ID" value="NZ_WHOC01000089.1"/>
</dbReference>
<dbReference type="Gene3D" id="2.60.120.260">
    <property type="entry name" value="Galactose-binding domain-like"/>
    <property type="match status" value="1"/>
</dbReference>
<dbReference type="InterPro" id="IPR008979">
    <property type="entry name" value="Galactose-bd-like_sf"/>
</dbReference>
<dbReference type="EMBL" id="WHOC01000089">
    <property type="protein sequence ID" value="NOU87665.1"/>
    <property type="molecule type" value="Genomic_DNA"/>
</dbReference>
<proteinExistence type="predicted"/>
<comment type="caution">
    <text evidence="1">The sequence shown here is derived from an EMBL/GenBank/DDBJ whole genome shotgun (WGS) entry which is preliminary data.</text>
</comment>
<dbReference type="Proteomes" id="UP000658690">
    <property type="component" value="Unassembled WGS sequence"/>
</dbReference>
<reference evidence="1 2" key="1">
    <citation type="submission" date="2019-10" db="EMBL/GenBank/DDBJ databases">
        <title>Description of Paenibacillus choica sp. nov.</title>
        <authorList>
            <person name="Carlier A."/>
            <person name="Qi S."/>
        </authorList>
    </citation>
    <scope>NUCLEOTIDE SEQUENCE [LARGE SCALE GENOMIC DNA]</scope>
    <source>
        <strain evidence="1 2">LMG 31460</strain>
    </source>
</reference>
<accession>A0ABX1Z726</accession>